<organism evidence="2 3">
    <name type="scientific">Spirochaeta isovalerica</name>
    <dbReference type="NCBI Taxonomy" id="150"/>
    <lineage>
        <taxon>Bacteria</taxon>
        <taxon>Pseudomonadati</taxon>
        <taxon>Spirochaetota</taxon>
        <taxon>Spirochaetia</taxon>
        <taxon>Spirochaetales</taxon>
        <taxon>Spirochaetaceae</taxon>
        <taxon>Spirochaeta</taxon>
    </lineage>
</organism>
<evidence type="ECO:0000313" key="3">
    <source>
        <dbReference type="Proteomes" id="UP000587760"/>
    </source>
</evidence>
<proteinExistence type="predicted"/>
<gene>
    <name evidence="2" type="ORF">HNR50_004048</name>
</gene>
<dbReference type="EMBL" id="JACHGJ010000011">
    <property type="protein sequence ID" value="MBB6482355.1"/>
    <property type="molecule type" value="Genomic_DNA"/>
</dbReference>
<evidence type="ECO:0000259" key="1">
    <source>
        <dbReference type="PROSITE" id="PS50042"/>
    </source>
</evidence>
<dbReference type="PROSITE" id="PS50042">
    <property type="entry name" value="CNMP_BINDING_3"/>
    <property type="match status" value="1"/>
</dbReference>
<dbReference type="PANTHER" id="PTHR23011">
    <property type="entry name" value="CYCLIC NUCLEOTIDE-BINDING DOMAIN CONTAINING PROTEIN"/>
    <property type="match status" value="1"/>
</dbReference>
<dbReference type="PROSITE" id="PS00888">
    <property type="entry name" value="CNMP_BINDING_1"/>
    <property type="match status" value="1"/>
</dbReference>
<keyword evidence="3" id="KW-1185">Reference proteome</keyword>
<dbReference type="Gene3D" id="2.60.120.10">
    <property type="entry name" value="Jelly Rolls"/>
    <property type="match status" value="1"/>
</dbReference>
<dbReference type="SMART" id="SM00100">
    <property type="entry name" value="cNMP"/>
    <property type="match status" value="1"/>
</dbReference>
<dbReference type="PRINTS" id="PR00103">
    <property type="entry name" value="CAMPKINASE"/>
</dbReference>
<sequence>MKQNEIIDKLKKIPLFAEICENDEYMNEVSRICTIRKFRKDEKIIVEGDIGSEMFIVYDGAVEIIKRSRAGDDFTVVKLKAEYNVFFGEMALIDDDKRSATVLALEDSIFIVIDKDDFEKLGNRKPEIGLPITRVILKTLASRLRKTNEDVLTLFDALVNEIKN</sequence>
<dbReference type="PROSITE" id="PS00889">
    <property type="entry name" value="CNMP_BINDING_2"/>
    <property type="match status" value="1"/>
</dbReference>
<comment type="caution">
    <text evidence="2">The sequence shown here is derived from an EMBL/GenBank/DDBJ whole genome shotgun (WGS) entry which is preliminary data.</text>
</comment>
<evidence type="ECO:0000313" key="2">
    <source>
        <dbReference type="EMBL" id="MBB6482355.1"/>
    </source>
</evidence>
<feature type="domain" description="Cyclic nucleotide-binding" evidence="1">
    <location>
        <begin position="36"/>
        <end position="121"/>
    </location>
</feature>
<reference evidence="2 3" key="1">
    <citation type="submission" date="2020-08" db="EMBL/GenBank/DDBJ databases">
        <title>Genomic Encyclopedia of Type Strains, Phase IV (KMG-IV): sequencing the most valuable type-strain genomes for metagenomic binning, comparative biology and taxonomic classification.</title>
        <authorList>
            <person name="Goeker M."/>
        </authorList>
    </citation>
    <scope>NUCLEOTIDE SEQUENCE [LARGE SCALE GENOMIC DNA]</scope>
    <source>
        <strain evidence="2 3">DSM 2461</strain>
    </source>
</reference>
<dbReference type="RefSeq" id="WP_184748592.1">
    <property type="nucleotide sequence ID" value="NZ_JACHGJ010000011.1"/>
</dbReference>
<name>A0A841RE59_9SPIO</name>
<dbReference type="Pfam" id="PF00027">
    <property type="entry name" value="cNMP_binding"/>
    <property type="match status" value="1"/>
</dbReference>
<dbReference type="PANTHER" id="PTHR23011:SF28">
    <property type="entry name" value="CYCLIC NUCLEOTIDE-BINDING DOMAIN CONTAINING PROTEIN"/>
    <property type="match status" value="1"/>
</dbReference>
<dbReference type="InterPro" id="IPR000595">
    <property type="entry name" value="cNMP-bd_dom"/>
</dbReference>
<protein>
    <submittedName>
        <fullName evidence="2">CRP-like cAMP-binding protein</fullName>
    </submittedName>
</protein>
<accession>A0A841RE59</accession>
<dbReference type="SUPFAM" id="SSF51206">
    <property type="entry name" value="cAMP-binding domain-like"/>
    <property type="match status" value="1"/>
</dbReference>
<dbReference type="AlphaFoldDB" id="A0A841RE59"/>
<dbReference type="InterPro" id="IPR014710">
    <property type="entry name" value="RmlC-like_jellyroll"/>
</dbReference>
<dbReference type="Proteomes" id="UP000587760">
    <property type="component" value="Unassembled WGS sequence"/>
</dbReference>
<dbReference type="CDD" id="cd00038">
    <property type="entry name" value="CAP_ED"/>
    <property type="match status" value="1"/>
</dbReference>
<dbReference type="InterPro" id="IPR018488">
    <property type="entry name" value="cNMP-bd_CS"/>
</dbReference>
<dbReference type="InterPro" id="IPR018490">
    <property type="entry name" value="cNMP-bd_dom_sf"/>
</dbReference>